<dbReference type="EMBL" id="CM000130">
    <property type="protein sequence ID" value="EAY96993.1"/>
    <property type="molecule type" value="Genomic_DNA"/>
</dbReference>
<feature type="compositionally biased region" description="Pro residues" evidence="1">
    <location>
        <begin position="49"/>
        <end position="65"/>
    </location>
</feature>
<feature type="region of interest" description="Disordered" evidence="1">
    <location>
        <begin position="1"/>
        <end position="146"/>
    </location>
</feature>
<keyword evidence="3" id="KW-1185">Reference proteome</keyword>
<dbReference type="Proteomes" id="UP000007015">
    <property type="component" value="Chromosome 5"/>
</dbReference>
<protein>
    <submittedName>
        <fullName evidence="2">Uncharacterized protein</fullName>
    </submittedName>
</protein>
<feature type="compositionally biased region" description="Gly residues" evidence="1">
    <location>
        <begin position="97"/>
        <end position="111"/>
    </location>
</feature>
<dbReference type="AlphaFoldDB" id="A2Y1N3"/>
<feature type="region of interest" description="Disordered" evidence="1">
    <location>
        <begin position="199"/>
        <end position="219"/>
    </location>
</feature>
<gene>
    <name evidence="2" type="ORF">OsI_18916</name>
</gene>
<dbReference type="Gramene" id="BGIOSGA019380-TA">
    <property type="protein sequence ID" value="BGIOSGA019380-PA"/>
    <property type="gene ID" value="BGIOSGA019380"/>
</dbReference>
<sequence length="267" mass="27647">MKLASSSSTRPPTATPTTVAVDTPEPPPPDEREAGDFGEGWVLGVDGDLPPPPPDDGGEFPPPPDDGGEGVSEGGAGVAGPPEADGGDAEGTAGVDAGAGGDAEGTAGGVPGRWWRLRRPRVGEPGPGTGVASRRRGGASSASWASASPAASTGWRVVKYGGEKLDILVKREDDGMWRGSTCCHRRKGFLSLASARAAQHQPLQQGRKRARDAGEELGSSAVSFNSNKIHAYGRLRSYKREVEMVNERSTITEGGISDVAKHRFSIT</sequence>
<accession>A2Y1N3</accession>
<proteinExistence type="predicted"/>
<name>A2Y1N3_ORYSI</name>
<feature type="compositionally biased region" description="Low complexity" evidence="1">
    <location>
        <begin position="79"/>
        <end position="96"/>
    </location>
</feature>
<feature type="compositionally biased region" description="Gly residues" evidence="1">
    <location>
        <begin position="69"/>
        <end position="78"/>
    </location>
</feature>
<organism evidence="2 3">
    <name type="scientific">Oryza sativa subsp. indica</name>
    <name type="common">Rice</name>
    <dbReference type="NCBI Taxonomy" id="39946"/>
    <lineage>
        <taxon>Eukaryota</taxon>
        <taxon>Viridiplantae</taxon>
        <taxon>Streptophyta</taxon>
        <taxon>Embryophyta</taxon>
        <taxon>Tracheophyta</taxon>
        <taxon>Spermatophyta</taxon>
        <taxon>Magnoliopsida</taxon>
        <taxon>Liliopsida</taxon>
        <taxon>Poales</taxon>
        <taxon>Poaceae</taxon>
        <taxon>BOP clade</taxon>
        <taxon>Oryzoideae</taxon>
        <taxon>Oryzeae</taxon>
        <taxon>Oryzinae</taxon>
        <taxon>Oryza</taxon>
        <taxon>Oryza sativa</taxon>
    </lineage>
</organism>
<feature type="compositionally biased region" description="Low complexity" evidence="1">
    <location>
        <begin position="9"/>
        <end position="23"/>
    </location>
</feature>
<evidence type="ECO:0000313" key="2">
    <source>
        <dbReference type="EMBL" id="EAY96993.1"/>
    </source>
</evidence>
<dbReference type="HOGENOM" id="CLU_1043478_0_0_1"/>
<evidence type="ECO:0000256" key="1">
    <source>
        <dbReference type="SAM" id="MobiDB-lite"/>
    </source>
</evidence>
<reference evidence="2 3" key="1">
    <citation type="journal article" date="2005" name="PLoS Biol.">
        <title>The genomes of Oryza sativa: a history of duplications.</title>
        <authorList>
            <person name="Yu J."/>
            <person name="Wang J."/>
            <person name="Lin W."/>
            <person name="Li S."/>
            <person name="Li H."/>
            <person name="Zhou J."/>
            <person name="Ni P."/>
            <person name="Dong W."/>
            <person name="Hu S."/>
            <person name="Zeng C."/>
            <person name="Zhang J."/>
            <person name="Zhang Y."/>
            <person name="Li R."/>
            <person name="Xu Z."/>
            <person name="Li S."/>
            <person name="Li X."/>
            <person name="Zheng H."/>
            <person name="Cong L."/>
            <person name="Lin L."/>
            <person name="Yin J."/>
            <person name="Geng J."/>
            <person name="Li G."/>
            <person name="Shi J."/>
            <person name="Liu J."/>
            <person name="Lv H."/>
            <person name="Li J."/>
            <person name="Wang J."/>
            <person name="Deng Y."/>
            <person name="Ran L."/>
            <person name="Shi X."/>
            <person name="Wang X."/>
            <person name="Wu Q."/>
            <person name="Li C."/>
            <person name="Ren X."/>
            <person name="Wang J."/>
            <person name="Wang X."/>
            <person name="Li D."/>
            <person name="Liu D."/>
            <person name="Zhang X."/>
            <person name="Ji Z."/>
            <person name="Zhao W."/>
            <person name="Sun Y."/>
            <person name="Zhang Z."/>
            <person name="Bao J."/>
            <person name="Han Y."/>
            <person name="Dong L."/>
            <person name="Ji J."/>
            <person name="Chen P."/>
            <person name="Wu S."/>
            <person name="Liu J."/>
            <person name="Xiao Y."/>
            <person name="Bu D."/>
            <person name="Tan J."/>
            <person name="Yang L."/>
            <person name="Ye C."/>
            <person name="Zhang J."/>
            <person name="Xu J."/>
            <person name="Zhou Y."/>
            <person name="Yu Y."/>
            <person name="Zhang B."/>
            <person name="Zhuang S."/>
            <person name="Wei H."/>
            <person name="Liu B."/>
            <person name="Lei M."/>
            <person name="Yu H."/>
            <person name="Li Y."/>
            <person name="Xu H."/>
            <person name="Wei S."/>
            <person name="He X."/>
            <person name="Fang L."/>
            <person name="Zhang Z."/>
            <person name="Zhang Y."/>
            <person name="Huang X."/>
            <person name="Su Z."/>
            <person name="Tong W."/>
            <person name="Li J."/>
            <person name="Tong Z."/>
            <person name="Li S."/>
            <person name="Ye J."/>
            <person name="Wang L."/>
            <person name="Fang L."/>
            <person name="Lei T."/>
            <person name="Chen C."/>
            <person name="Chen H."/>
            <person name="Xu Z."/>
            <person name="Li H."/>
            <person name="Huang H."/>
            <person name="Zhang F."/>
            <person name="Xu H."/>
            <person name="Li N."/>
            <person name="Zhao C."/>
            <person name="Li S."/>
            <person name="Dong L."/>
            <person name="Huang Y."/>
            <person name="Li L."/>
            <person name="Xi Y."/>
            <person name="Qi Q."/>
            <person name="Li W."/>
            <person name="Zhang B."/>
            <person name="Hu W."/>
            <person name="Zhang Y."/>
            <person name="Tian X."/>
            <person name="Jiao Y."/>
            <person name="Liang X."/>
            <person name="Jin J."/>
            <person name="Gao L."/>
            <person name="Zheng W."/>
            <person name="Hao B."/>
            <person name="Liu S."/>
            <person name="Wang W."/>
            <person name="Yuan L."/>
            <person name="Cao M."/>
            <person name="McDermott J."/>
            <person name="Samudrala R."/>
            <person name="Wang J."/>
            <person name="Wong G.K."/>
            <person name="Yang H."/>
        </authorList>
    </citation>
    <scope>NUCLEOTIDE SEQUENCE [LARGE SCALE GENOMIC DNA]</scope>
    <source>
        <strain evidence="3">cv. 93-11</strain>
    </source>
</reference>
<evidence type="ECO:0000313" key="3">
    <source>
        <dbReference type="Proteomes" id="UP000007015"/>
    </source>
</evidence>